<evidence type="ECO:0000313" key="8">
    <source>
        <dbReference type="EMBL" id="MBB5801938.1"/>
    </source>
</evidence>
<dbReference type="RefSeq" id="WP_184918343.1">
    <property type="nucleotide sequence ID" value="NZ_JACHMO010000001.1"/>
</dbReference>
<dbReference type="Gene3D" id="1.10.630.10">
    <property type="entry name" value="Cytochrome P450"/>
    <property type="match status" value="1"/>
</dbReference>
<dbReference type="PRINTS" id="PR00359">
    <property type="entry name" value="BP450"/>
</dbReference>
<comment type="caution">
    <text evidence="8">The sequence shown here is derived from an EMBL/GenBank/DDBJ whole genome shotgun (WGS) entry which is preliminary data.</text>
</comment>
<dbReference type="PANTHER" id="PTHR46696">
    <property type="entry name" value="P450, PUTATIVE (EUROFUNG)-RELATED"/>
    <property type="match status" value="1"/>
</dbReference>
<keyword evidence="6 7" id="KW-0503">Monooxygenase</keyword>
<keyword evidence="2 7" id="KW-0349">Heme</keyword>
<dbReference type="GO" id="GO:0004497">
    <property type="term" value="F:monooxygenase activity"/>
    <property type="evidence" value="ECO:0007669"/>
    <property type="project" value="UniProtKB-KW"/>
</dbReference>
<evidence type="ECO:0000256" key="3">
    <source>
        <dbReference type="ARBA" id="ARBA00022723"/>
    </source>
</evidence>
<sequence length="388" mass="42485">MPYEPGPEIRELTAKCPVNKVLLPDDSTAWLVTGFHETREVMIDPRYSRALVFAPGRHVYGTEPTLADSLIGMDPPEHSRLRKLVSGAFTQKRIRVLRAQVAEIVDDLIDGMLAGPRPVDLVHSFSLMVPASVTCALLGVSAVDVSRFHALSNEIFGDWSRSPDDIARAYTAMAVFMAQLIAQKRRAPEDDLISMLVDPDSADRLSDVELIKFCVGLLAAGHETTSNSISMSFLALCRHPDELARLRADPDLIPGAVEELLRYVIISGSGFVPLARITREEVCLGGVTIPAGEIVLPTFDVANRDRTVFDDPDRLDVGRAPKVHLGFGAGAHHCLGAQLARLQLQEAFRGLLTRLPGLRVTVPMSALEIRSGHRIANVRELPVTWDDV</sequence>
<evidence type="ECO:0000256" key="6">
    <source>
        <dbReference type="ARBA" id="ARBA00023033"/>
    </source>
</evidence>
<dbReference type="InterPro" id="IPR036396">
    <property type="entry name" value="Cyt_P450_sf"/>
</dbReference>
<dbReference type="GO" id="GO:0005506">
    <property type="term" value="F:iron ion binding"/>
    <property type="evidence" value="ECO:0007669"/>
    <property type="project" value="InterPro"/>
</dbReference>
<evidence type="ECO:0000256" key="4">
    <source>
        <dbReference type="ARBA" id="ARBA00023002"/>
    </source>
</evidence>
<dbReference type="AlphaFoldDB" id="A0A7W9HHA1"/>
<dbReference type="EMBL" id="JACHMO010000001">
    <property type="protein sequence ID" value="MBB5801938.1"/>
    <property type="molecule type" value="Genomic_DNA"/>
</dbReference>
<proteinExistence type="inferred from homology"/>
<evidence type="ECO:0000313" key="9">
    <source>
        <dbReference type="Proteomes" id="UP000552097"/>
    </source>
</evidence>
<evidence type="ECO:0000256" key="2">
    <source>
        <dbReference type="ARBA" id="ARBA00022617"/>
    </source>
</evidence>
<dbReference type="GO" id="GO:0020037">
    <property type="term" value="F:heme binding"/>
    <property type="evidence" value="ECO:0007669"/>
    <property type="project" value="InterPro"/>
</dbReference>
<dbReference type="Pfam" id="PF00067">
    <property type="entry name" value="p450"/>
    <property type="match status" value="1"/>
</dbReference>
<dbReference type="FunFam" id="1.10.630.10:FF:000018">
    <property type="entry name" value="Cytochrome P450 monooxygenase"/>
    <property type="match status" value="1"/>
</dbReference>
<dbReference type="PANTHER" id="PTHR46696:SF6">
    <property type="entry name" value="P450, PUTATIVE (EUROFUNG)-RELATED"/>
    <property type="match status" value="1"/>
</dbReference>
<organism evidence="8 9">
    <name type="scientific">Saccharothrix ecbatanensis</name>
    <dbReference type="NCBI Taxonomy" id="1105145"/>
    <lineage>
        <taxon>Bacteria</taxon>
        <taxon>Bacillati</taxon>
        <taxon>Actinomycetota</taxon>
        <taxon>Actinomycetes</taxon>
        <taxon>Pseudonocardiales</taxon>
        <taxon>Pseudonocardiaceae</taxon>
        <taxon>Saccharothrix</taxon>
    </lineage>
</organism>
<reference evidence="8 9" key="1">
    <citation type="submission" date="2020-08" db="EMBL/GenBank/DDBJ databases">
        <title>Sequencing the genomes of 1000 actinobacteria strains.</title>
        <authorList>
            <person name="Klenk H.-P."/>
        </authorList>
    </citation>
    <scope>NUCLEOTIDE SEQUENCE [LARGE SCALE GENOMIC DNA]</scope>
    <source>
        <strain evidence="8 9">DSM 45486</strain>
    </source>
</reference>
<keyword evidence="4 7" id="KW-0560">Oxidoreductase</keyword>
<name>A0A7W9HHA1_9PSEU</name>
<dbReference type="SUPFAM" id="SSF48264">
    <property type="entry name" value="Cytochrome P450"/>
    <property type="match status" value="1"/>
</dbReference>
<dbReference type="InterPro" id="IPR002397">
    <property type="entry name" value="Cyt_P450_B"/>
</dbReference>
<dbReference type="Proteomes" id="UP000552097">
    <property type="component" value="Unassembled WGS sequence"/>
</dbReference>
<protein>
    <submittedName>
        <fullName evidence="8">Cytochrome P450</fullName>
    </submittedName>
</protein>
<keyword evidence="9" id="KW-1185">Reference proteome</keyword>
<keyword evidence="5 7" id="KW-0408">Iron</keyword>
<accession>A0A7W9HHA1</accession>
<evidence type="ECO:0000256" key="5">
    <source>
        <dbReference type="ARBA" id="ARBA00023004"/>
    </source>
</evidence>
<dbReference type="InterPro" id="IPR001128">
    <property type="entry name" value="Cyt_P450"/>
</dbReference>
<evidence type="ECO:0000256" key="7">
    <source>
        <dbReference type="RuleBase" id="RU000461"/>
    </source>
</evidence>
<keyword evidence="3 7" id="KW-0479">Metal-binding</keyword>
<dbReference type="CDD" id="cd11031">
    <property type="entry name" value="Cyp158A-like"/>
    <property type="match status" value="1"/>
</dbReference>
<dbReference type="PRINTS" id="PR00385">
    <property type="entry name" value="P450"/>
</dbReference>
<evidence type="ECO:0000256" key="1">
    <source>
        <dbReference type="ARBA" id="ARBA00010617"/>
    </source>
</evidence>
<comment type="similarity">
    <text evidence="1 7">Belongs to the cytochrome P450 family.</text>
</comment>
<dbReference type="InterPro" id="IPR017972">
    <property type="entry name" value="Cyt_P450_CS"/>
</dbReference>
<gene>
    <name evidence="8" type="ORF">F4560_001706</name>
</gene>
<dbReference type="GO" id="GO:0016705">
    <property type="term" value="F:oxidoreductase activity, acting on paired donors, with incorporation or reduction of molecular oxygen"/>
    <property type="evidence" value="ECO:0007669"/>
    <property type="project" value="InterPro"/>
</dbReference>
<dbReference type="PROSITE" id="PS00086">
    <property type="entry name" value="CYTOCHROME_P450"/>
    <property type="match status" value="1"/>
</dbReference>